<dbReference type="GO" id="GO:0071949">
    <property type="term" value="F:FAD binding"/>
    <property type="evidence" value="ECO:0007669"/>
    <property type="project" value="InterPro"/>
</dbReference>
<evidence type="ECO:0000313" key="6">
    <source>
        <dbReference type="EMBL" id="KZS88002.1"/>
    </source>
</evidence>
<keyword evidence="3" id="KW-0560">Oxidoreductase</keyword>
<keyword evidence="4" id="KW-0503">Monooxygenase</keyword>
<dbReference type="EMBL" id="KV419441">
    <property type="protein sequence ID" value="KZS88002.1"/>
    <property type="molecule type" value="Genomic_DNA"/>
</dbReference>
<reference evidence="6 7" key="1">
    <citation type="journal article" date="2016" name="Mol. Biol. Evol.">
        <title>Comparative Genomics of Early-Diverging Mushroom-Forming Fungi Provides Insights into the Origins of Lignocellulose Decay Capabilities.</title>
        <authorList>
            <person name="Nagy L.G."/>
            <person name="Riley R."/>
            <person name="Tritt A."/>
            <person name="Adam C."/>
            <person name="Daum C."/>
            <person name="Floudas D."/>
            <person name="Sun H."/>
            <person name="Yadav J.S."/>
            <person name="Pangilinan J."/>
            <person name="Larsson K.H."/>
            <person name="Matsuura K."/>
            <person name="Barry K."/>
            <person name="Labutti K."/>
            <person name="Kuo R."/>
            <person name="Ohm R.A."/>
            <person name="Bhattacharya S.S."/>
            <person name="Shirouzu T."/>
            <person name="Yoshinaga Y."/>
            <person name="Martin F.M."/>
            <person name="Grigoriev I.V."/>
            <person name="Hibbett D.S."/>
        </authorList>
    </citation>
    <scope>NUCLEOTIDE SEQUENCE [LARGE SCALE GENOMIC DNA]</scope>
    <source>
        <strain evidence="6 7">HHB9708</strain>
    </source>
</reference>
<keyword evidence="2" id="KW-0274">FAD</keyword>
<dbReference type="PANTHER" id="PTHR46972:SF1">
    <property type="entry name" value="FAD DEPENDENT OXIDOREDUCTASE DOMAIN-CONTAINING PROTEIN"/>
    <property type="match status" value="1"/>
</dbReference>
<dbReference type="AlphaFoldDB" id="A0A164NSS4"/>
<evidence type="ECO:0000313" key="7">
    <source>
        <dbReference type="Proteomes" id="UP000076722"/>
    </source>
</evidence>
<evidence type="ECO:0000259" key="5">
    <source>
        <dbReference type="Pfam" id="PF01494"/>
    </source>
</evidence>
<organism evidence="6 7">
    <name type="scientific">Sistotremastrum niveocremeum HHB9708</name>
    <dbReference type="NCBI Taxonomy" id="1314777"/>
    <lineage>
        <taxon>Eukaryota</taxon>
        <taxon>Fungi</taxon>
        <taxon>Dikarya</taxon>
        <taxon>Basidiomycota</taxon>
        <taxon>Agaricomycotina</taxon>
        <taxon>Agaricomycetes</taxon>
        <taxon>Sistotremastrales</taxon>
        <taxon>Sistotremastraceae</taxon>
        <taxon>Sertulicium</taxon>
        <taxon>Sertulicium niveocremeum</taxon>
    </lineage>
</organism>
<evidence type="ECO:0000256" key="1">
    <source>
        <dbReference type="ARBA" id="ARBA00022630"/>
    </source>
</evidence>
<dbReference type="OrthoDB" id="655030at2759"/>
<evidence type="ECO:0000256" key="2">
    <source>
        <dbReference type="ARBA" id="ARBA00022827"/>
    </source>
</evidence>
<evidence type="ECO:0000256" key="4">
    <source>
        <dbReference type="ARBA" id="ARBA00023033"/>
    </source>
</evidence>
<keyword evidence="1" id="KW-0285">Flavoprotein</keyword>
<dbReference type="InterPro" id="IPR002938">
    <property type="entry name" value="FAD-bd"/>
</dbReference>
<dbReference type="Gene3D" id="3.50.50.60">
    <property type="entry name" value="FAD/NAD(P)-binding domain"/>
    <property type="match status" value="1"/>
</dbReference>
<feature type="domain" description="FAD-binding" evidence="5">
    <location>
        <begin position="8"/>
        <end position="201"/>
    </location>
</feature>
<protein>
    <submittedName>
        <fullName evidence="6">FAD/NAD(P)-binding domain-containing protein</fullName>
    </submittedName>
</protein>
<evidence type="ECO:0000256" key="3">
    <source>
        <dbReference type="ARBA" id="ARBA00023002"/>
    </source>
</evidence>
<dbReference type="InterPro" id="IPR036188">
    <property type="entry name" value="FAD/NAD-bd_sf"/>
</dbReference>
<name>A0A164NSS4_9AGAM</name>
<dbReference type="PANTHER" id="PTHR46972">
    <property type="entry name" value="MONOOXYGENASE ASQM-RELATED"/>
    <property type="match status" value="1"/>
</dbReference>
<accession>A0A164NSS4</accession>
<proteinExistence type="predicted"/>
<keyword evidence="7" id="KW-1185">Reference proteome</keyword>
<sequence>MSSIPPVRIAIVGAGPGGLTLARILQLSDIHATVDIYERDLSATYRQQGGSLDLHPESGQVAMKVAQLFAEFRKYARYEGEGMKILDKDAKVWLSVDGPLGPPPAEGEYGGRPEIDRTQLRDILLDSLKPSTIHWGHNLQSVIPVVTEGVNEYKLTFANEVQVIADVVIGADGAWSRVRTAIIPDKPVYTGVSFIDITIRNPPSTVSDLVGPGLLGIFAGSRSIIAQRNANDIIRVYAALRESPDYLDEHPELGKSLSSIEAEFKGWHHSLLDLIRAADPNSIIPRKIYAAPIPLPYPPSNKAGSERQPSLSGITLLGDAAHTMSPFAGEGVNLAMADAADLAQSIIGALQPTPDLSGAKARVEFQQLMSHALRIFESKMEARASVKAEESARNLELAMAEDAPAGFVERLKAFRLADK</sequence>
<dbReference type="STRING" id="1314777.A0A164NSS4"/>
<dbReference type="Proteomes" id="UP000076722">
    <property type="component" value="Unassembled WGS sequence"/>
</dbReference>
<gene>
    <name evidence="6" type="ORF">SISNIDRAFT_470476</name>
</gene>
<dbReference type="PRINTS" id="PR00420">
    <property type="entry name" value="RNGMNOXGNASE"/>
</dbReference>
<dbReference type="Pfam" id="PF01494">
    <property type="entry name" value="FAD_binding_3"/>
    <property type="match status" value="2"/>
</dbReference>
<dbReference type="GO" id="GO:0004497">
    <property type="term" value="F:monooxygenase activity"/>
    <property type="evidence" value="ECO:0007669"/>
    <property type="project" value="UniProtKB-KW"/>
</dbReference>
<dbReference type="SUPFAM" id="SSF51905">
    <property type="entry name" value="FAD/NAD(P)-binding domain"/>
    <property type="match status" value="1"/>
</dbReference>
<feature type="domain" description="FAD-binding" evidence="5">
    <location>
        <begin position="314"/>
        <end position="351"/>
    </location>
</feature>